<dbReference type="InParanoid" id="A0A1X7SNS7"/>
<accession>A0A1X7SNS7</accession>
<evidence type="ECO:0000256" key="1">
    <source>
        <dbReference type="SAM" id="MobiDB-lite"/>
    </source>
</evidence>
<dbReference type="EnsemblMetazoa" id="Aqu2.1.03755_001">
    <property type="protein sequence ID" value="Aqu2.1.03755_001"/>
    <property type="gene ID" value="Aqu2.1.03755"/>
</dbReference>
<reference evidence="3" key="1">
    <citation type="submission" date="2017-05" db="UniProtKB">
        <authorList>
            <consortium name="EnsemblMetazoa"/>
        </authorList>
    </citation>
    <scope>IDENTIFICATION</scope>
</reference>
<feature type="region of interest" description="Disordered" evidence="1">
    <location>
        <begin position="26"/>
        <end position="128"/>
    </location>
</feature>
<proteinExistence type="predicted"/>
<dbReference type="OrthoDB" id="2526284at2759"/>
<name>A0A1X7SNS7_AMPQE</name>
<feature type="chain" id="PRO_5010867191" evidence="2">
    <location>
        <begin position="20"/>
        <end position="276"/>
    </location>
</feature>
<organism evidence="3">
    <name type="scientific">Amphimedon queenslandica</name>
    <name type="common">Sponge</name>
    <dbReference type="NCBI Taxonomy" id="400682"/>
    <lineage>
        <taxon>Eukaryota</taxon>
        <taxon>Metazoa</taxon>
        <taxon>Porifera</taxon>
        <taxon>Demospongiae</taxon>
        <taxon>Heteroscleromorpha</taxon>
        <taxon>Haplosclerida</taxon>
        <taxon>Niphatidae</taxon>
        <taxon>Amphimedon</taxon>
    </lineage>
</organism>
<evidence type="ECO:0000313" key="3">
    <source>
        <dbReference type="EnsemblMetazoa" id="Aqu2.1.03755_001"/>
    </source>
</evidence>
<evidence type="ECO:0000256" key="2">
    <source>
        <dbReference type="SAM" id="SignalP"/>
    </source>
</evidence>
<dbReference type="AlphaFoldDB" id="A0A1X7SNS7"/>
<sequence>MKLAKLKLLLVVLVLLIAAYWYKDLGQGTREGPSVNSIPASINGEEDQTEKPLPDPLRHGEEDQTEKPLPDPLRHGEEDQTEKPLPDPLRHGEEDQTEKPLPDPLRHGEEDQTEKPLPDPLRHGQYPNNQSDLWIQISKEFIVRRLGYLDKRDRNNVSINLLSMQHKEKGQPPDIFLKIYHKNNHNVSCLSTLSNYSSFNGSDTYVLYWIHSPPLRPELTSSRSISYVTISTNKQCLNESDSILIRTVGDKPPKHNFGICLHKAFENLTPKDLTPK</sequence>
<feature type="signal peptide" evidence="2">
    <location>
        <begin position="1"/>
        <end position="19"/>
    </location>
</feature>
<feature type="compositionally biased region" description="Basic and acidic residues" evidence="1">
    <location>
        <begin position="49"/>
        <end position="122"/>
    </location>
</feature>
<protein>
    <submittedName>
        <fullName evidence="3">Uncharacterized protein</fullName>
    </submittedName>
</protein>
<keyword evidence="2" id="KW-0732">Signal</keyword>